<feature type="compositionally biased region" description="Low complexity" evidence="1">
    <location>
        <begin position="919"/>
        <end position="937"/>
    </location>
</feature>
<accession>A0ABR2L833</accession>
<feature type="region of interest" description="Disordered" evidence="1">
    <location>
        <begin position="880"/>
        <end position="1006"/>
    </location>
</feature>
<name>A0ABR2L833_9EUKA</name>
<feature type="compositionally biased region" description="Low complexity" evidence="1">
    <location>
        <begin position="1051"/>
        <end position="1114"/>
    </location>
</feature>
<feature type="compositionally biased region" description="Basic and acidic residues" evidence="1">
    <location>
        <begin position="52"/>
        <end position="68"/>
    </location>
</feature>
<protein>
    <submittedName>
        <fullName evidence="2">Uncharacterized protein</fullName>
    </submittedName>
</protein>
<feature type="region of interest" description="Disordered" evidence="1">
    <location>
        <begin position="1051"/>
        <end position="1203"/>
    </location>
</feature>
<feature type="compositionally biased region" description="Low complexity" evidence="1">
    <location>
        <begin position="95"/>
        <end position="108"/>
    </location>
</feature>
<proteinExistence type="predicted"/>
<gene>
    <name evidence="2" type="ORF">M9Y10_001697</name>
</gene>
<keyword evidence="3" id="KW-1185">Reference proteome</keyword>
<feature type="compositionally biased region" description="Low complexity" evidence="1">
    <location>
        <begin position="973"/>
        <end position="1006"/>
    </location>
</feature>
<feature type="compositionally biased region" description="Basic and acidic residues" evidence="1">
    <location>
        <begin position="938"/>
        <end position="953"/>
    </location>
</feature>
<evidence type="ECO:0000256" key="1">
    <source>
        <dbReference type="SAM" id="MobiDB-lite"/>
    </source>
</evidence>
<feature type="compositionally biased region" description="Polar residues" evidence="1">
    <location>
        <begin position="27"/>
        <end position="43"/>
    </location>
</feature>
<feature type="compositionally biased region" description="Polar residues" evidence="1">
    <location>
        <begin position="893"/>
        <end position="918"/>
    </location>
</feature>
<reference evidence="2 3" key="1">
    <citation type="submission" date="2024-04" db="EMBL/GenBank/DDBJ databases">
        <title>Tritrichomonas musculus Genome.</title>
        <authorList>
            <person name="Alves-Ferreira E."/>
            <person name="Grigg M."/>
            <person name="Lorenzi H."/>
            <person name="Galac M."/>
        </authorList>
    </citation>
    <scope>NUCLEOTIDE SEQUENCE [LARGE SCALE GENOMIC DNA]</scope>
    <source>
        <strain evidence="2 3">EAF2021</strain>
    </source>
</reference>
<feature type="compositionally biased region" description="Basic and acidic residues" evidence="1">
    <location>
        <begin position="1170"/>
        <end position="1184"/>
    </location>
</feature>
<feature type="compositionally biased region" description="Low complexity" evidence="1">
    <location>
        <begin position="1185"/>
        <end position="1203"/>
    </location>
</feature>
<dbReference type="EMBL" id="JAPFFF010000001">
    <property type="protein sequence ID" value="KAK8899382.1"/>
    <property type="molecule type" value="Genomic_DNA"/>
</dbReference>
<feature type="compositionally biased region" description="Polar residues" evidence="1">
    <location>
        <begin position="955"/>
        <end position="965"/>
    </location>
</feature>
<feature type="compositionally biased region" description="Basic and acidic residues" evidence="1">
    <location>
        <begin position="1141"/>
        <end position="1151"/>
    </location>
</feature>
<feature type="compositionally biased region" description="Low complexity" evidence="1">
    <location>
        <begin position="1123"/>
        <end position="1133"/>
    </location>
</feature>
<organism evidence="2 3">
    <name type="scientific">Tritrichomonas musculus</name>
    <dbReference type="NCBI Taxonomy" id="1915356"/>
    <lineage>
        <taxon>Eukaryota</taxon>
        <taxon>Metamonada</taxon>
        <taxon>Parabasalia</taxon>
        <taxon>Tritrichomonadida</taxon>
        <taxon>Tritrichomonadidae</taxon>
        <taxon>Tritrichomonas</taxon>
    </lineage>
</organism>
<feature type="compositionally biased region" description="Low complexity" evidence="1">
    <location>
        <begin position="69"/>
        <end position="87"/>
    </location>
</feature>
<feature type="region of interest" description="Disordered" evidence="1">
    <location>
        <begin position="1"/>
        <end position="125"/>
    </location>
</feature>
<evidence type="ECO:0000313" key="2">
    <source>
        <dbReference type="EMBL" id="KAK8899382.1"/>
    </source>
</evidence>
<feature type="region of interest" description="Disordered" evidence="1">
    <location>
        <begin position="1238"/>
        <end position="1262"/>
    </location>
</feature>
<evidence type="ECO:0000313" key="3">
    <source>
        <dbReference type="Proteomes" id="UP001470230"/>
    </source>
</evidence>
<comment type="caution">
    <text evidence="2">The sequence shown here is derived from an EMBL/GenBank/DDBJ whole genome shotgun (WGS) entry which is preliminary data.</text>
</comment>
<feature type="region of interest" description="Disordered" evidence="1">
    <location>
        <begin position="204"/>
        <end position="225"/>
    </location>
</feature>
<feature type="compositionally biased region" description="Low complexity" evidence="1">
    <location>
        <begin position="1247"/>
        <end position="1262"/>
    </location>
</feature>
<sequence length="1375" mass="158379">MENVKFPKDMQGISSNYNQKNKKNFHKNTSLKTIGIQSENPLNNRPPFRSGRVKEEEQKFLSIPDKDSNFSSPNDSSINNSINSSSSKKMKNKKLSASSSSQHSYTSKNKSKIKNNRKNQNFNTTNSVFEASKLLKQPNQSKRYNLDFDSRWEYFLELKTLDDATKRIYNSAFFQLWKTIYQKRYMQRAEEQASQINSTLDRFHSTHSYDNSLPNSNNPRYRSNQNQNYYTESRNYRSRDLLNGYSYNSIQGSSEARVEKIQQKYRKRFDNYTDNYNFELKNNLSNNNNNVNYVLNNYRDNNNYENMSYKQSNNNYNQNLPRSYHNNINDDTKIGQVTYTNRSTYNIDHNISDNDNNLNNTNYNRGNYHINFNRNSFTNDKAATNNFNQDQATNQLHKLSNDEKNNFINLQSEDSINLDYLKQQSIPIRAYASESTKQLNTPQMEKIKSHKEAIISPSKSYNPSISKDLIEEIEGKISDQNEKELAKDFATQLDAIAYFNNTLTNYNNHHIDISYEEEDYENKSADYHNNHNTNRIKVINNIDNKNNKGISIGNLNNNNNIIDENSHPQVANINDGDKTTYIKTNNTNNNYFEEEEEEEAEADINSLNDSTGFIGTAQKILKNNKIDDDVQSLEVAERKINFSNSLHNQRSIHNSISSKIAINDSDNQDPHSDTEILAKFDSPYQQILDKYDQYIEKLTNSVKINNNSIQNEDEDDDDFMNSTKLKSRSSFPSYNTSFEQIRTSNSTNQVRPKSKMNFEKITLEQLLKEEAKNSVIPVDTDLNNKGSKQISASRIQSVLSKSSINFNRGSDDDDSDRIDLSDVQFYHVRQARNAIISNFQNTPNISESIQSRSAQIANYNRSQSVKFKGSDFEENYNEDLIDDDSSLKPVSRMRNSQEIQLNSSQRTRQNLSSSEFSMNSRNDGNSMNANNSKNAKNTRSDRSLMEINSERGSMDASNNKNSMNIRNDKDSINANNSKSSLNFSNEENSMSMNNNRNSMNTGSNKNSMNISNDRSSMNMNSNKNSMNMNNDRNSMNMNNDRNLINMRNDRSSINMNSDRNSMNMSSDRNSMNTGSNKNSMNISNDRSSMNMNSNKNSMNMSNDRSSLNMNNDRNLINMSSDRNSMNINSNKNSMKTRNKRSSIDSDSDRNDQNSSLNMRNENKSANMNMSHRETQTRGSFREEQNSSSSNSGQNSSQKSASFSSVRKRSATMFNISPVFSIESPKLIENEESAIITGQSNHNKIAASSSSSNSTSTRNRTNNRQNVYELGSDEELENKNNRVKQKFEEFGEEDASDVDKRRFLASLYDDVKYKEMEKNSHVYKELILPFPDDLYDDVFTNGSDRRNEYLESTKLASIINFFTNKEMEGNEDENET</sequence>
<dbReference type="Proteomes" id="UP001470230">
    <property type="component" value="Unassembled WGS sequence"/>
</dbReference>